<gene>
    <name evidence="2" type="ORF">DAPPUDRAFT_112624</name>
</gene>
<feature type="region of interest" description="Disordered" evidence="1">
    <location>
        <begin position="284"/>
        <end position="339"/>
    </location>
</feature>
<proteinExistence type="predicted"/>
<feature type="compositionally biased region" description="Basic and acidic residues" evidence="1">
    <location>
        <begin position="303"/>
        <end position="339"/>
    </location>
</feature>
<reference evidence="2 3" key="1">
    <citation type="journal article" date="2011" name="Science">
        <title>The ecoresponsive genome of Daphnia pulex.</title>
        <authorList>
            <person name="Colbourne J.K."/>
            <person name="Pfrender M.E."/>
            <person name="Gilbert D."/>
            <person name="Thomas W.K."/>
            <person name="Tucker A."/>
            <person name="Oakley T.H."/>
            <person name="Tokishita S."/>
            <person name="Aerts A."/>
            <person name="Arnold G.J."/>
            <person name="Basu M.K."/>
            <person name="Bauer D.J."/>
            <person name="Caceres C.E."/>
            <person name="Carmel L."/>
            <person name="Casola C."/>
            <person name="Choi J.H."/>
            <person name="Detter J.C."/>
            <person name="Dong Q."/>
            <person name="Dusheyko S."/>
            <person name="Eads B.D."/>
            <person name="Frohlich T."/>
            <person name="Geiler-Samerotte K.A."/>
            <person name="Gerlach D."/>
            <person name="Hatcher P."/>
            <person name="Jogdeo S."/>
            <person name="Krijgsveld J."/>
            <person name="Kriventseva E.V."/>
            <person name="Kultz D."/>
            <person name="Laforsch C."/>
            <person name="Lindquist E."/>
            <person name="Lopez J."/>
            <person name="Manak J.R."/>
            <person name="Muller J."/>
            <person name="Pangilinan J."/>
            <person name="Patwardhan R.P."/>
            <person name="Pitluck S."/>
            <person name="Pritham E.J."/>
            <person name="Rechtsteiner A."/>
            <person name="Rho M."/>
            <person name="Rogozin I.B."/>
            <person name="Sakarya O."/>
            <person name="Salamov A."/>
            <person name="Schaack S."/>
            <person name="Shapiro H."/>
            <person name="Shiga Y."/>
            <person name="Skalitzky C."/>
            <person name="Smith Z."/>
            <person name="Souvorov A."/>
            <person name="Sung W."/>
            <person name="Tang Z."/>
            <person name="Tsuchiya D."/>
            <person name="Tu H."/>
            <person name="Vos H."/>
            <person name="Wang M."/>
            <person name="Wolf Y.I."/>
            <person name="Yamagata H."/>
            <person name="Yamada T."/>
            <person name="Ye Y."/>
            <person name="Shaw J.R."/>
            <person name="Andrews J."/>
            <person name="Crease T.J."/>
            <person name="Tang H."/>
            <person name="Lucas S.M."/>
            <person name="Robertson H.M."/>
            <person name="Bork P."/>
            <person name="Koonin E.V."/>
            <person name="Zdobnov E.M."/>
            <person name="Grigoriev I.V."/>
            <person name="Lynch M."/>
            <person name="Boore J.L."/>
        </authorList>
    </citation>
    <scope>NUCLEOTIDE SEQUENCE [LARGE SCALE GENOMIC DNA]</scope>
</reference>
<protein>
    <submittedName>
        <fullName evidence="2">Uncharacterized protein</fullName>
    </submittedName>
</protein>
<evidence type="ECO:0000313" key="3">
    <source>
        <dbReference type="Proteomes" id="UP000000305"/>
    </source>
</evidence>
<evidence type="ECO:0000256" key="1">
    <source>
        <dbReference type="SAM" id="MobiDB-lite"/>
    </source>
</evidence>
<dbReference type="OrthoDB" id="6371824at2759"/>
<dbReference type="EMBL" id="GL732620">
    <property type="protein sequence ID" value="EFX70546.1"/>
    <property type="molecule type" value="Genomic_DNA"/>
</dbReference>
<feature type="compositionally biased region" description="Basic and acidic residues" evidence="1">
    <location>
        <begin position="23"/>
        <end position="34"/>
    </location>
</feature>
<dbReference type="InParanoid" id="E9HCP4"/>
<name>E9HCP4_DAPPU</name>
<dbReference type="Proteomes" id="UP000000305">
    <property type="component" value="Unassembled WGS sequence"/>
</dbReference>
<feature type="region of interest" description="Disordered" evidence="1">
    <location>
        <begin position="23"/>
        <end position="94"/>
    </location>
</feature>
<sequence>MYQEAPQLRSTILSNAWRFSAERRGKRVHGDRVVEIQTDGKTNTSQTTGVGSSGIGTSGASTNRDGVNESRQNAPTEASTDHALVPEPRVQTQQPDDETRFIPLSIVPGQICQEIASLLASGVSTAESKEISKSFQLKFEEEDLSILPPKLDGWMSRRAKEKGVFKLVRAREEALVKTQLKIMDIGPPLIDMYTRLSALNDESRETVRMRGSIQAALRQWGRAFAHISKKRREAVVSVTDSRVGYLLKDDNVFVSGKEARELLFTGKFLELMLKEANQDETLARRDKAVAAATRGRRNPVRSTRRDQPRDTPGRQVHFADHQQNDRGRGRGRRGFVDFRGTRGRGGVSRRYELSPLIPSSPYSCSQFPESVRVGARLLDFAHVWATVTDDPWVLNTVKNGLVINFLSQPAQNFLPHDVVMSDEMQSVCNSELSSLLKKGAVTEVTDGSEGYMGNGIF</sequence>
<keyword evidence="3" id="KW-1185">Reference proteome</keyword>
<dbReference type="HOGENOM" id="CLU_052725_0_0_1"/>
<dbReference type="AlphaFoldDB" id="E9HCP4"/>
<organism evidence="2 3">
    <name type="scientific">Daphnia pulex</name>
    <name type="common">Water flea</name>
    <dbReference type="NCBI Taxonomy" id="6669"/>
    <lineage>
        <taxon>Eukaryota</taxon>
        <taxon>Metazoa</taxon>
        <taxon>Ecdysozoa</taxon>
        <taxon>Arthropoda</taxon>
        <taxon>Crustacea</taxon>
        <taxon>Branchiopoda</taxon>
        <taxon>Diplostraca</taxon>
        <taxon>Cladocera</taxon>
        <taxon>Anomopoda</taxon>
        <taxon>Daphniidae</taxon>
        <taxon>Daphnia</taxon>
    </lineage>
</organism>
<feature type="compositionally biased region" description="Polar residues" evidence="1">
    <location>
        <begin position="63"/>
        <end position="78"/>
    </location>
</feature>
<evidence type="ECO:0000313" key="2">
    <source>
        <dbReference type="EMBL" id="EFX70546.1"/>
    </source>
</evidence>
<dbReference type="PhylomeDB" id="E9HCP4"/>
<accession>E9HCP4</accession>
<dbReference type="KEGG" id="dpx:DAPPUDRAFT_112624"/>